<proteinExistence type="predicted"/>
<reference evidence="1 2" key="1">
    <citation type="submission" date="2016-11" db="EMBL/GenBank/DDBJ databases">
        <authorList>
            <person name="Jaros S."/>
            <person name="Januszkiewicz K."/>
            <person name="Wedrychowicz H."/>
        </authorList>
    </citation>
    <scope>NUCLEOTIDE SEQUENCE [LARGE SCALE GENOMIC DNA]</scope>
    <source>
        <strain evidence="1 2">DSM 21637</strain>
    </source>
</reference>
<evidence type="ECO:0000313" key="2">
    <source>
        <dbReference type="Proteomes" id="UP000182350"/>
    </source>
</evidence>
<sequence length="151" mass="17628">MITNYYELDGDGFWLPENWRRMDLYTKKNGKFVPRNGIYGCKWAGSLGDIEIIKNHRMHPSLSKDRMAICIFEVCENYNKKLFICHENGSVLARLDVPVFDGQMNCVPTFYSIIMPGLGKDAEIKYNNGDDDYMARLTPDFKIVDEKKIRW</sequence>
<dbReference type="EMBL" id="FPJW01000009">
    <property type="protein sequence ID" value="SFX66464.1"/>
    <property type="molecule type" value="Genomic_DNA"/>
</dbReference>
<evidence type="ECO:0000313" key="1">
    <source>
        <dbReference type="EMBL" id="SFX66464.1"/>
    </source>
</evidence>
<gene>
    <name evidence="1" type="ORF">SAMN02745752_02444</name>
</gene>
<organism evidence="1 2">
    <name type="scientific">Marinospirillum alkaliphilum DSM 21637</name>
    <dbReference type="NCBI Taxonomy" id="1122209"/>
    <lineage>
        <taxon>Bacteria</taxon>
        <taxon>Pseudomonadati</taxon>
        <taxon>Pseudomonadota</taxon>
        <taxon>Gammaproteobacteria</taxon>
        <taxon>Oceanospirillales</taxon>
        <taxon>Oceanospirillaceae</taxon>
        <taxon>Marinospirillum</taxon>
    </lineage>
</organism>
<dbReference type="STRING" id="1122209.SAMN02745752_02444"/>
<dbReference type="AlphaFoldDB" id="A0A1K1YX67"/>
<dbReference type="RefSeq" id="WP_072326777.1">
    <property type="nucleotide sequence ID" value="NZ_FPJW01000009.1"/>
</dbReference>
<accession>A0A1K1YX67</accession>
<name>A0A1K1YX67_9GAMM</name>
<protein>
    <submittedName>
        <fullName evidence="1">Uncharacterized protein</fullName>
    </submittedName>
</protein>
<keyword evidence="2" id="KW-1185">Reference proteome</keyword>
<dbReference type="Proteomes" id="UP000182350">
    <property type="component" value="Unassembled WGS sequence"/>
</dbReference>